<dbReference type="Pfam" id="PF00881">
    <property type="entry name" value="Nitroreductase"/>
    <property type="match status" value="1"/>
</dbReference>
<dbReference type="SUPFAM" id="SSF55469">
    <property type="entry name" value="FMN-dependent nitroreductase-like"/>
    <property type="match status" value="1"/>
</dbReference>
<organism evidence="7 8">
    <name type="scientific">Fusicatenibacter saccharivorans</name>
    <dbReference type="NCBI Taxonomy" id="1150298"/>
    <lineage>
        <taxon>Bacteria</taxon>
        <taxon>Bacillati</taxon>
        <taxon>Bacillota</taxon>
        <taxon>Clostridia</taxon>
        <taxon>Lachnospirales</taxon>
        <taxon>Lachnospiraceae</taxon>
        <taxon>Fusicatenibacter</taxon>
    </lineage>
</organism>
<evidence type="ECO:0000256" key="3">
    <source>
        <dbReference type="ARBA" id="ARBA00022630"/>
    </source>
</evidence>
<reference evidence="7 8" key="1">
    <citation type="submission" date="2015-09" db="EMBL/GenBank/DDBJ databases">
        <authorList>
            <consortium name="Pathogen Informatics"/>
        </authorList>
    </citation>
    <scope>NUCLEOTIDE SEQUENCE [LARGE SCALE GENOMIC DNA]</scope>
    <source>
        <strain evidence="7 8">2789STDY5608849</strain>
    </source>
</reference>
<evidence type="ECO:0000256" key="1">
    <source>
        <dbReference type="ARBA" id="ARBA00001917"/>
    </source>
</evidence>
<evidence type="ECO:0000256" key="5">
    <source>
        <dbReference type="ARBA" id="ARBA00023002"/>
    </source>
</evidence>
<feature type="domain" description="Nitroreductase" evidence="6">
    <location>
        <begin position="10"/>
        <end position="153"/>
    </location>
</feature>
<evidence type="ECO:0000259" key="6">
    <source>
        <dbReference type="Pfam" id="PF00881"/>
    </source>
</evidence>
<evidence type="ECO:0000256" key="4">
    <source>
        <dbReference type="ARBA" id="ARBA00022643"/>
    </source>
</evidence>
<dbReference type="GO" id="GO:0016491">
    <property type="term" value="F:oxidoreductase activity"/>
    <property type="evidence" value="ECO:0007669"/>
    <property type="project" value="UniProtKB-KW"/>
</dbReference>
<dbReference type="AlphaFoldDB" id="A0A174FEN1"/>
<name>A0A174FEN1_9FIRM</name>
<dbReference type="PANTHER" id="PTHR43673">
    <property type="entry name" value="NAD(P)H NITROREDUCTASE YDGI-RELATED"/>
    <property type="match status" value="1"/>
</dbReference>
<dbReference type="InterPro" id="IPR029479">
    <property type="entry name" value="Nitroreductase"/>
</dbReference>
<keyword evidence="5" id="KW-0560">Oxidoreductase</keyword>
<comment type="similarity">
    <text evidence="2">Belongs to the nitroreductase family.</text>
</comment>
<dbReference type="PANTHER" id="PTHR43673:SF2">
    <property type="entry name" value="NITROREDUCTASE"/>
    <property type="match status" value="1"/>
</dbReference>
<sequence>MLRDLVLKNRSYRGFDESVRISRETLEGFVDCARLCPSSVNKQPLKYFLAWEPDEVEKVQGLTKWARALPDMVLPHPGKRPTGFVVICQDKRIDENLNRYQKDVGIVAQTMLLAAVEQGLGGCMIGNFQAGEVMEVLGLPEEIRPLLIVAFGKPAEEIHLVDVPKRTLADELLN</sequence>
<dbReference type="CDD" id="cd02062">
    <property type="entry name" value="Nitro_FMN_reductase"/>
    <property type="match status" value="1"/>
</dbReference>
<protein>
    <submittedName>
        <fullName evidence="7">Nitroreductase A</fullName>
    </submittedName>
</protein>
<dbReference type="EMBL" id="CYYV01000009">
    <property type="protein sequence ID" value="CUO46575.1"/>
    <property type="molecule type" value="Genomic_DNA"/>
</dbReference>
<keyword evidence="3" id="KW-0285">Flavoprotein</keyword>
<evidence type="ECO:0000256" key="2">
    <source>
        <dbReference type="ARBA" id="ARBA00007118"/>
    </source>
</evidence>
<accession>A0A174FEN1</accession>
<keyword evidence="4" id="KW-0288">FMN</keyword>
<dbReference type="InterPro" id="IPR000415">
    <property type="entry name" value="Nitroreductase-like"/>
</dbReference>
<dbReference type="Gene3D" id="3.40.109.10">
    <property type="entry name" value="NADH Oxidase"/>
    <property type="match status" value="1"/>
</dbReference>
<dbReference type="RefSeq" id="WP_055227957.1">
    <property type="nucleotide sequence ID" value="NZ_CYYV01000009.1"/>
</dbReference>
<evidence type="ECO:0000313" key="7">
    <source>
        <dbReference type="EMBL" id="CUO46575.1"/>
    </source>
</evidence>
<comment type="cofactor">
    <cofactor evidence="1">
        <name>FMN</name>
        <dbReference type="ChEBI" id="CHEBI:58210"/>
    </cofactor>
</comment>
<gene>
    <name evidence="7" type="ORF">ERS852406_02041</name>
</gene>
<proteinExistence type="inferred from homology"/>
<evidence type="ECO:0000313" key="8">
    <source>
        <dbReference type="Proteomes" id="UP000095706"/>
    </source>
</evidence>
<dbReference type="Proteomes" id="UP000095706">
    <property type="component" value="Unassembled WGS sequence"/>
</dbReference>